<evidence type="ECO:0000256" key="2">
    <source>
        <dbReference type="ARBA" id="ARBA00005648"/>
    </source>
</evidence>
<gene>
    <name evidence="9" type="ORF">PTSG_04435</name>
</gene>
<accession>F2U8J9</accession>
<comment type="similarity">
    <text evidence="2">Belongs to the ERGIC family.</text>
</comment>
<dbReference type="GO" id="GO:0006888">
    <property type="term" value="P:endoplasmic reticulum to Golgi vesicle-mediated transport"/>
    <property type="evidence" value="ECO:0007669"/>
    <property type="project" value="TreeGrafter"/>
</dbReference>
<dbReference type="Pfam" id="PF07970">
    <property type="entry name" value="COPIIcoated_ERV"/>
    <property type="match status" value="1"/>
</dbReference>
<dbReference type="RefSeq" id="XP_004994530.1">
    <property type="nucleotide sequence ID" value="XM_004994473.1"/>
</dbReference>
<dbReference type="Proteomes" id="UP000007799">
    <property type="component" value="Unassembled WGS sequence"/>
</dbReference>
<proteinExistence type="inferred from homology"/>
<dbReference type="EMBL" id="GL832964">
    <property type="protein sequence ID" value="EGD72707.1"/>
    <property type="molecule type" value="Genomic_DNA"/>
</dbReference>
<evidence type="ECO:0000256" key="4">
    <source>
        <dbReference type="ARBA" id="ARBA00022989"/>
    </source>
</evidence>
<dbReference type="Pfam" id="PF13850">
    <property type="entry name" value="ERGIC_N"/>
    <property type="match status" value="1"/>
</dbReference>
<feature type="domain" description="Endoplasmic reticulum vesicle transporter C-terminal" evidence="7">
    <location>
        <begin position="168"/>
        <end position="331"/>
    </location>
</feature>
<organism evidence="10">
    <name type="scientific">Salpingoeca rosetta (strain ATCC 50818 / BSB-021)</name>
    <dbReference type="NCBI Taxonomy" id="946362"/>
    <lineage>
        <taxon>Eukaryota</taxon>
        <taxon>Choanoflagellata</taxon>
        <taxon>Craspedida</taxon>
        <taxon>Salpingoecidae</taxon>
        <taxon>Salpingoeca</taxon>
    </lineage>
</organism>
<evidence type="ECO:0000259" key="8">
    <source>
        <dbReference type="Pfam" id="PF13850"/>
    </source>
</evidence>
<keyword evidence="4 6" id="KW-1133">Transmembrane helix</keyword>
<evidence type="ECO:0008006" key="11">
    <source>
        <dbReference type="Google" id="ProtNLM"/>
    </source>
</evidence>
<protein>
    <recommendedName>
        <fullName evidence="11">Endoplasmic reticulum-Golgi intermediate compartment protein 2</fullName>
    </recommendedName>
</protein>
<evidence type="ECO:0000259" key="7">
    <source>
        <dbReference type="Pfam" id="PF07970"/>
    </source>
</evidence>
<name>F2U8J9_SALR5</name>
<comment type="subcellular location">
    <subcellularLocation>
        <location evidence="1">Membrane</location>
        <topology evidence="1">Multi-pass membrane protein</topology>
    </subcellularLocation>
</comment>
<evidence type="ECO:0000256" key="3">
    <source>
        <dbReference type="ARBA" id="ARBA00022692"/>
    </source>
</evidence>
<dbReference type="GeneID" id="16075111"/>
<dbReference type="KEGG" id="sre:PTSG_04435"/>
<feature type="transmembrane region" description="Helical" evidence="6">
    <location>
        <begin position="314"/>
        <end position="340"/>
    </location>
</feature>
<dbReference type="GO" id="GO:0030134">
    <property type="term" value="C:COPII-coated ER to Golgi transport vesicle"/>
    <property type="evidence" value="ECO:0007669"/>
    <property type="project" value="TreeGrafter"/>
</dbReference>
<reference evidence="9" key="1">
    <citation type="submission" date="2009-08" db="EMBL/GenBank/DDBJ databases">
        <title>Annotation of Salpingoeca rosetta.</title>
        <authorList>
            <consortium name="The Broad Institute Genome Sequencing Platform"/>
            <person name="Russ C."/>
            <person name="Cuomo C."/>
            <person name="Burger G."/>
            <person name="Gray M.W."/>
            <person name="Holland P.W.H."/>
            <person name="King N."/>
            <person name="Lang F.B.F."/>
            <person name="Roger A.J."/>
            <person name="Ruiz-Trillo I."/>
            <person name="Young S.K."/>
            <person name="Zeng Q."/>
            <person name="Gargeya S."/>
            <person name="Alvarado L."/>
            <person name="Berlin A."/>
            <person name="Chapman S.B."/>
            <person name="Chen Z."/>
            <person name="Freedman E."/>
            <person name="Gellesch M."/>
            <person name="Goldberg J."/>
            <person name="Griggs A."/>
            <person name="Gujja S."/>
            <person name="Heilman E."/>
            <person name="Heiman D."/>
            <person name="Howarth C."/>
            <person name="Mehta T."/>
            <person name="Neiman D."/>
            <person name="Pearson M."/>
            <person name="Roberts A."/>
            <person name="Saif S."/>
            <person name="Shea T."/>
            <person name="Shenoy N."/>
            <person name="Sisk P."/>
            <person name="Stolte C."/>
            <person name="Sykes S."/>
            <person name="White J."/>
            <person name="Yandava C."/>
            <person name="Haas B."/>
            <person name="Nusbaum C."/>
            <person name="Birren B."/>
        </authorList>
    </citation>
    <scope>NUCLEOTIDE SEQUENCE [LARGE SCALE GENOMIC DNA]</scope>
    <source>
        <strain evidence="9">ATCC 50818</strain>
    </source>
</reference>
<dbReference type="InterPro" id="IPR012936">
    <property type="entry name" value="Erv_C"/>
</dbReference>
<dbReference type="FunCoup" id="F2U8J9">
    <property type="interactions" value="971"/>
</dbReference>
<keyword evidence="10" id="KW-1185">Reference proteome</keyword>
<evidence type="ECO:0000256" key="5">
    <source>
        <dbReference type="ARBA" id="ARBA00023136"/>
    </source>
</evidence>
<dbReference type="eggNOG" id="KOG2667">
    <property type="taxonomic scope" value="Eukaryota"/>
</dbReference>
<keyword evidence="5 6" id="KW-0472">Membrane</keyword>
<dbReference type="InterPro" id="IPR045888">
    <property type="entry name" value="Erv"/>
</dbReference>
<evidence type="ECO:0000256" key="1">
    <source>
        <dbReference type="ARBA" id="ARBA00004141"/>
    </source>
</evidence>
<dbReference type="InterPro" id="IPR039542">
    <property type="entry name" value="Erv_N"/>
</dbReference>
<evidence type="ECO:0000256" key="6">
    <source>
        <dbReference type="SAM" id="Phobius"/>
    </source>
</evidence>
<dbReference type="PANTHER" id="PTHR10984">
    <property type="entry name" value="ENDOPLASMIC RETICULUM-GOLGI INTERMEDIATE COMPARTMENT PROTEIN"/>
    <property type="match status" value="1"/>
</dbReference>
<evidence type="ECO:0000313" key="10">
    <source>
        <dbReference type="Proteomes" id="UP000007799"/>
    </source>
</evidence>
<dbReference type="GO" id="GO:0006890">
    <property type="term" value="P:retrograde vesicle-mediated transport, Golgi to endoplasmic reticulum"/>
    <property type="evidence" value="ECO:0007669"/>
    <property type="project" value="TreeGrafter"/>
</dbReference>
<dbReference type="AlphaFoldDB" id="F2U8J9"/>
<evidence type="ECO:0000313" key="9">
    <source>
        <dbReference type="EMBL" id="EGD72707.1"/>
    </source>
</evidence>
<dbReference type="GO" id="GO:0005789">
    <property type="term" value="C:endoplasmic reticulum membrane"/>
    <property type="evidence" value="ECO:0007669"/>
    <property type="project" value="TreeGrafter"/>
</dbReference>
<sequence>MRRLSKRERLQEQVKSLDVFSKVEPDTGITQSSTSGALVTLVTAAIVCVLVWSEISEYNTLKIKYDYFVDTDLRRDMNMTVDMTVAMQCDHIGADYINLSGESTDGSKYLKLEPAHFELSPNQLEWLEAWAKVKSEEGSRGLDSLSRFLHGSMREPMPTAAPEIDSEPDACRLHGVLPVAKVAANFHITAGKSVHHSRGHSHVNSMVPPDAVNFSHRIDRFSFSEEPRGAMALDGDLRTTDQPRQVFQYFLEVVPSTTQRLGQRQPFRSNQYSVTEQHRVLKEGARGIPGIYFKFDIESIGVSVSEEHPPLSRLLIRLCGIVGGIVAASGMLHSFIGWIIRTVSGNKTPAVAPAAAS</sequence>
<dbReference type="OrthoDB" id="5541786at2759"/>
<dbReference type="InParanoid" id="F2U8J9"/>
<dbReference type="PANTHER" id="PTHR10984:SF25">
    <property type="entry name" value="ENDOPLASMIC RETICULUM-GOLGI INTERMEDIATE COMPARTMENT PROTEIN 3"/>
    <property type="match status" value="1"/>
</dbReference>
<keyword evidence="3 6" id="KW-0812">Transmembrane</keyword>
<dbReference type="STRING" id="946362.F2U8J9"/>
<feature type="domain" description="Endoplasmic reticulum vesicle transporter N-terminal" evidence="8">
    <location>
        <begin position="14"/>
        <end position="103"/>
    </location>
</feature>
<dbReference type="OMA" id="MTNHYLR"/>
<dbReference type="GO" id="GO:0000139">
    <property type="term" value="C:Golgi membrane"/>
    <property type="evidence" value="ECO:0007669"/>
    <property type="project" value="TreeGrafter"/>
</dbReference>